<keyword evidence="3" id="KW-1185">Reference proteome</keyword>
<dbReference type="AlphaFoldDB" id="A0AAV7U740"/>
<comment type="caution">
    <text evidence="2">The sequence shown here is derived from an EMBL/GenBank/DDBJ whole genome shotgun (WGS) entry which is preliminary data.</text>
</comment>
<feature type="compositionally biased region" description="Low complexity" evidence="1">
    <location>
        <begin position="56"/>
        <end position="66"/>
    </location>
</feature>
<gene>
    <name evidence="2" type="ORF">NDU88_001407</name>
</gene>
<evidence type="ECO:0000256" key="1">
    <source>
        <dbReference type="SAM" id="MobiDB-lite"/>
    </source>
</evidence>
<evidence type="ECO:0000313" key="3">
    <source>
        <dbReference type="Proteomes" id="UP001066276"/>
    </source>
</evidence>
<accession>A0AAV7U740</accession>
<sequence length="96" mass="10592">MKGRRDWPREYHTPPVIAATRGEAVNPRKSPKKPKAAPAKKAAKSPEKAKTMKLKAASPSSQPASSRNARGALCIAHMPPVVNAHRRKREEWVAKH</sequence>
<dbReference type="EMBL" id="JANPWB010000005">
    <property type="protein sequence ID" value="KAJ1184603.1"/>
    <property type="molecule type" value="Genomic_DNA"/>
</dbReference>
<dbReference type="Proteomes" id="UP001066276">
    <property type="component" value="Chromosome 3_1"/>
</dbReference>
<name>A0AAV7U740_PLEWA</name>
<feature type="compositionally biased region" description="Basic and acidic residues" evidence="1">
    <location>
        <begin position="1"/>
        <end position="12"/>
    </location>
</feature>
<organism evidence="2 3">
    <name type="scientific">Pleurodeles waltl</name>
    <name type="common">Iberian ribbed newt</name>
    <dbReference type="NCBI Taxonomy" id="8319"/>
    <lineage>
        <taxon>Eukaryota</taxon>
        <taxon>Metazoa</taxon>
        <taxon>Chordata</taxon>
        <taxon>Craniata</taxon>
        <taxon>Vertebrata</taxon>
        <taxon>Euteleostomi</taxon>
        <taxon>Amphibia</taxon>
        <taxon>Batrachia</taxon>
        <taxon>Caudata</taxon>
        <taxon>Salamandroidea</taxon>
        <taxon>Salamandridae</taxon>
        <taxon>Pleurodelinae</taxon>
        <taxon>Pleurodeles</taxon>
    </lineage>
</organism>
<feature type="region of interest" description="Disordered" evidence="1">
    <location>
        <begin position="1"/>
        <end position="68"/>
    </location>
</feature>
<reference evidence="2" key="1">
    <citation type="journal article" date="2022" name="bioRxiv">
        <title>Sequencing and chromosome-scale assembly of the giantPleurodeles waltlgenome.</title>
        <authorList>
            <person name="Brown T."/>
            <person name="Elewa A."/>
            <person name="Iarovenko S."/>
            <person name="Subramanian E."/>
            <person name="Araus A.J."/>
            <person name="Petzold A."/>
            <person name="Susuki M."/>
            <person name="Suzuki K.-i.T."/>
            <person name="Hayashi T."/>
            <person name="Toyoda A."/>
            <person name="Oliveira C."/>
            <person name="Osipova E."/>
            <person name="Leigh N.D."/>
            <person name="Simon A."/>
            <person name="Yun M.H."/>
        </authorList>
    </citation>
    <scope>NUCLEOTIDE SEQUENCE</scope>
    <source>
        <strain evidence="2">20211129_DDA</strain>
        <tissue evidence="2">Liver</tissue>
    </source>
</reference>
<proteinExistence type="predicted"/>
<protein>
    <submittedName>
        <fullName evidence="2">Uncharacterized protein</fullName>
    </submittedName>
</protein>
<evidence type="ECO:0000313" key="2">
    <source>
        <dbReference type="EMBL" id="KAJ1184603.1"/>
    </source>
</evidence>